<name>A0A923MQF4_9BURK</name>
<organism evidence="3 4">
    <name type="scientific">Ramlibacter cellulosilyticus</name>
    <dbReference type="NCBI Taxonomy" id="2764187"/>
    <lineage>
        <taxon>Bacteria</taxon>
        <taxon>Pseudomonadati</taxon>
        <taxon>Pseudomonadota</taxon>
        <taxon>Betaproteobacteria</taxon>
        <taxon>Burkholderiales</taxon>
        <taxon>Comamonadaceae</taxon>
        <taxon>Ramlibacter</taxon>
    </lineage>
</organism>
<evidence type="ECO:0000259" key="2">
    <source>
        <dbReference type="SMART" id="SM00014"/>
    </source>
</evidence>
<dbReference type="SUPFAM" id="SSF48317">
    <property type="entry name" value="Acid phosphatase/Vanadium-dependent haloperoxidase"/>
    <property type="match status" value="1"/>
</dbReference>
<dbReference type="PANTHER" id="PTHR14969">
    <property type="entry name" value="SPHINGOSINE-1-PHOSPHATE PHOSPHOHYDROLASE"/>
    <property type="match status" value="1"/>
</dbReference>
<feature type="transmembrane region" description="Helical" evidence="1">
    <location>
        <begin position="139"/>
        <end position="159"/>
    </location>
</feature>
<sequence length="219" mass="23973">MAAPELASRLVNPPRAGRWRSAAMLFCLAVLVLLALQVVTHGPMLEFDQQVSHFFASRHRSTLTAVLMAVTTAHQTVYVLAATAVVAFWLAWRRDWNSARLLLVVPTGMLVNVGFKNLFQRARPAWDDPLVQLATYSFPSGHAVASTVFYGMLCALVYAHTRTRWKRALALAVAVGMVLLVCTSRVVLGAHFPGDVLAGVALGLFCVLAFLGWWRSPTA</sequence>
<reference evidence="3" key="1">
    <citation type="submission" date="2020-08" db="EMBL/GenBank/DDBJ databases">
        <title>Ramlibacter sp. USB13 16S ribosomal RNA gene genome sequencing and assembly.</title>
        <authorList>
            <person name="Kang M."/>
        </authorList>
    </citation>
    <scope>NUCLEOTIDE SEQUENCE</scope>
    <source>
        <strain evidence="3">USB13</strain>
    </source>
</reference>
<feature type="transmembrane region" description="Helical" evidence="1">
    <location>
        <begin position="196"/>
        <end position="214"/>
    </location>
</feature>
<gene>
    <name evidence="3" type="ORF">H8N03_13255</name>
</gene>
<keyword evidence="4" id="KW-1185">Reference proteome</keyword>
<feature type="domain" description="Phosphatidic acid phosphatase type 2/haloperoxidase" evidence="2">
    <location>
        <begin position="99"/>
        <end position="211"/>
    </location>
</feature>
<dbReference type="PANTHER" id="PTHR14969:SF13">
    <property type="entry name" value="AT30094P"/>
    <property type="match status" value="1"/>
</dbReference>
<dbReference type="EMBL" id="JACORT010000005">
    <property type="protein sequence ID" value="MBC5783917.1"/>
    <property type="molecule type" value="Genomic_DNA"/>
</dbReference>
<feature type="transmembrane region" description="Helical" evidence="1">
    <location>
        <begin position="64"/>
        <end position="92"/>
    </location>
</feature>
<keyword evidence="1" id="KW-0472">Membrane</keyword>
<feature type="transmembrane region" description="Helical" evidence="1">
    <location>
        <begin position="168"/>
        <end position="190"/>
    </location>
</feature>
<dbReference type="SMART" id="SM00014">
    <property type="entry name" value="acidPPc"/>
    <property type="match status" value="1"/>
</dbReference>
<dbReference type="AlphaFoldDB" id="A0A923MQF4"/>
<feature type="transmembrane region" description="Helical" evidence="1">
    <location>
        <begin position="99"/>
        <end position="119"/>
    </location>
</feature>
<evidence type="ECO:0000313" key="4">
    <source>
        <dbReference type="Proteomes" id="UP000608513"/>
    </source>
</evidence>
<dbReference type="InterPro" id="IPR036938">
    <property type="entry name" value="PAP2/HPO_sf"/>
</dbReference>
<dbReference type="Proteomes" id="UP000608513">
    <property type="component" value="Unassembled WGS sequence"/>
</dbReference>
<dbReference type="Pfam" id="PF01569">
    <property type="entry name" value="PAP2"/>
    <property type="match status" value="1"/>
</dbReference>
<protein>
    <submittedName>
        <fullName evidence="3">Phosphatase PAP2 family protein</fullName>
    </submittedName>
</protein>
<evidence type="ECO:0000256" key="1">
    <source>
        <dbReference type="SAM" id="Phobius"/>
    </source>
</evidence>
<keyword evidence="1" id="KW-0812">Transmembrane</keyword>
<dbReference type="Gene3D" id="1.20.144.10">
    <property type="entry name" value="Phosphatidic acid phosphatase type 2/haloperoxidase"/>
    <property type="match status" value="2"/>
</dbReference>
<dbReference type="InterPro" id="IPR000326">
    <property type="entry name" value="PAP2/HPO"/>
</dbReference>
<accession>A0A923MQF4</accession>
<proteinExistence type="predicted"/>
<dbReference type="CDD" id="cd03392">
    <property type="entry name" value="PAP2_like_2"/>
    <property type="match status" value="1"/>
</dbReference>
<evidence type="ECO:0000313" key="3">
    <source>
        <dbReference type="EMBL" id="MBC5783917.1"/>
    </source>
</evidence>
<comment type="caution">
    <text evidence="3">The sequence shown here is derived from an EMBL/GenBank/DDBJ whole genome shotgun (WGS) entry which is preliminary data.</text>
</comment>
<dbReference type="RefSeq" id="WP_187076667.1">
    <property type="nucleotide sequence ID" value="NZ_JACORT010000005.1"/>
</dbReference>
<keyword evidence="1" id="KW-1133">Transmembrane helix</keyword>